<dbReference type="PRINTS" id="PR00455">
    <property type="entry name" value="HTHTETR"/>
</dbReference>
<dbReference type="EMBL" id="CYSR01000002">
    <property type="protein sequence ID" value="CUH97936.1"/>
    <property type="molecule type" value="Genomic_DNA"/>
</dbReference>
<evidence type="ECO:0000256" key="4">
    <source>
        <dbReference type="PROSITE-ProRule" id="PRU00335"/>
    </source>
</evidence>
<dbReference type="AlphaFoldDB" id="A0A0P1H500"/>
<dbReference type="Gene3D" id="1.10.357.10">
    <property type="entry name" value="Tetracycline Repressor, domain 2"/>
    <property type="match status" value="1"/>
</dbReference>
<reference evidence="6 7" key="1">
    <citation type="submission" date="2015-09" db="EMBL/GenBank/DDBJ databases">
        <authorList>
            <consortium name="Swine Surveillance"/>
        </authorList>
    </citation>
    <scope>NUCLEOTIDE SEQUENCE [LARGE SCALE GENOMIC DNA]</scope>
    <source>
        <strain evidence="6 7">CECT 8399</strain>
    </source>
</reference>
<dbReference type="InterPro" id="IPR049484">
    <property type="entry name" value="Rv0078-like_C"/>
</dbReference>
<sequence>MQENKTPVPNAARRAAMRERLITAARILFAEKGYAETSTPEVVKAAEVTRGALYHHFDGKEALFAAVAEAEAQAVTQAIEAAARVPGAEGLEAGSRAYFTAMAVPGRARILLVDGPAVLGAAAMDEIDAGGGRRALRMGLASAGTGLDEAGLDALAVVVSAAFDRAALAIAEGAEPAPYEAAMAALMGAAIRPRS</sequence>
<evidence type="ECO:0000313" key="6">
    <source>
        <dbReference type="EMBL" id="CUH97936.1"/>
    </source>
</evidence>
<evidence type="ECO:0000256" key="3">
    <source>
        <dbReference type="ARBA" id="ARBA00023163"/>
    </source>
</evidence>
<dbReference type="PANTHER" id="PTHR30055">
    <property type="entry name" value="HTH-TYPE TRANSCRIPTIONAL REGULATOR RUTR"/>
    <property type="match status" value="1"/>
</dbReference>
<feature type="domain" description="HTH tetR-type" evidence="5">
    <location>
        <begin position="15"/>
        <end position="75"/>
    </location>
</feature>
<dbReference type="InterPro" id="IPR050109">
    <property type="entry name" value="HTH-type_TetR-like_transc_reg"/>
</dbReference>
<accession>A0A0P1H500</accession>
<evidence type="ECO:0000313" key="7">
    <source>
        <dbReference type="Proteomes" id="UP000051326"/>
    </source>
</evidence>
<dbReference type="Pfam" id="PF21351">
    <property type="entry name" value="TetR_C_41"/>
    <property type="match status" value="1"/>
</dbReference>
<dbReference type="GO" id="GO:0000976">
    <property type="term" value="F:transcription cis-regulatory region binding"/>
    <property type="evidence" value="ECO:0007669"/>
    <property type="project" value="TreeGrafter"/>
</dbReference>
<keyword evidence="2 4" id="KW-0238">DNA-binding</keyword>
<feature type="DNA-binding region" description="H-T-H motif" evidence="4">
    <location>
        <begin position="38"/>
        <end position="57"/>
    </location>
</feature>
<evidence type="ECO:0000256" key="2">
    <source>
        <dbReference type="ARBA" id="ARBA00023125"/>
    </source>
</evidence>
<dbReference type="PROSITE" id="PS50977">
    <property type="entry name" value="HTH_TETR_2"/>
    <property type="match status" value="1"/>
</dbReference>
<dbReference type="Pfam" id="PF00440">
    <property type="entry name" value="TetR_N"/>
    <property type="match status" value="1"/>
</dbReference>
<dbReference type="InterPro" id="IPR023772">
    <property type="entry name" value="DNA-bd_HTH_TetR-type_CS"/>
</dbReference>
<proteinExistence type="predicted"/>
<dbReference type="PROSITE" id="PS01081">
    <property type="entry name" value="HTH_TETR_1"/>
    <property type="match status" value="1"/>
</dbReference>
<dbReference type="RefSeq" id="WP_058284206.1">
    <property type="nucleotide sequence ID" value="NZ_CYSR01000002.1"/>
</dbReference>
<dbReference type="STRING" id="1396826.PHA8399_00039"/>
<dbReference type="InterPro" id="IPR009057">
    <property type="entry name" value="Homeodomain-like_sf"/>
</dbReference>
<dbReference type="InterPro" id="IPR001647">
    <property type="entry name" value="HTH_TetR"/>
</dbReference>
<protein>
    <submittedName>
        <fullName evidence="6">HTH-type transcriptional regulator QacR</fullName>
    </submittedName>
</protein>
<gene>
    <name evidence="6" type="primary">qacR</name>
    <name evidence="6" type="ORF">PHA8399_00039</name>
</gene>
<organism evidence="6 7">
    <name type="scientific">Leisingera aquaemixtae</name>
    <dbReference type="NCBI Taxonomy" id="1396826"/>
    <lineage>
        <taxon>Bacteria</taxon>
        <taxon>Pseudomonadati</taxon>
        <taxon>Pseudomonadota</taxon>
        <taxon>Alphaproteobacteria</taxon>
        <taxon>Rhodobacterales</taxon>
        <taxon>Roseobacteraceae</taxon>
        <taxon>Leisingera</taxon>
    </lineage>
</organism>
<evidence type="ECO:0000259" key="5">
    <source>
        <dbReference type="PROSITE" id="PS50977"/>
    </source>
</evidence>
<dbReference type="SUPFAM" id="SSF46689">
    <property type="entry name" value="Homeodomain-like"/>
    <property type="match status" value="1"/>
</dbReference>
<evidence type="ECO:0000256" key="1">
    <source>
        <dbReference type="ARBA" id="ARBA00023015"/>
    </source>
</evidence>
<dbReference type="Proteomes" id="UP000051326">
    <property type="component" value="Unassembled WGS sequence"/>
</dbReference>
<dbReference type="PANTHER" id="PTHR30055:SF234">
    <property type="entry name" value="HTH-TYPE TRANSCRIPTIONAL REGULATOR BETI"/>
    <property type="match status" value="1"/>
</dbReference>
<keyword evidence="3" id="KW-0804">Transcription</keyword>
<name>A0A0P1H500_9RHOB</name>
<dbReference type="GO" id="GO:0003700">
    <property type="term" value="F:DNA-binding transcription factor activity"/>
    <property type="evidence" value="ECO:0007669"/>
    <property type="project" value="TreeGrafter"/>
</dbReference>
<keyword evidence="1" id="KW-0805">Transcription regulation</keyword>